<gene>
    <name evidence="3" type="ORF">GCM10008170_33270</name>
</gene>
<comment type="caution">
    <text evidence="3">The sequence shown here is derived from an EMBL/GenBank/DDBJ whole genome shotgun (WGS) entry which is preliminary data.</text>
</comment>
<feature type="compositionally biased region" description="Polar residues" evidence="1">
    <location>
        <begin position="15"/>
        <end position="29"/>
    </location>
</feature>
<dbReference type="Pfam" id="PF08885">
    <property type="entry name" value="GSCFA"/>
    <property type="match status" value="1"/>
</dbReference>
<proteinExistence type="predicted"/>
<name>A0A9W6IX87_9HYPH</name>
<reference evidence="3" key="2">
    <citation type="submission" date="2023-01" db="EMBL/GenBank/DDBJ databases">
        <authorList>
            <person name="Sun Q."/>
            <person name="Evtushenko L."/>
        </authorList>
    </citation>
    <scope>NUCLEOTIDE SEQUENCE</scope>
    <source>
        <strain evidence="3">VKM B-1606</strain>
    </source>
</reference>
<feature type="compositionally biased region" description="Basic and acidic residues" evidence="1">
    <location>
        <begin position="389"/>
        <end position="412"/>
    </location>
</feature>
<feature type="region of interest" description="Disordered" evidence="1">
    <location>
        <begin position="375"/>
        <end position="431"/>
    </location>
</feature>
<evidence type="ECO:0000256" key="1">
    <source>
        <dbReference type="SAM" id="MobiDB-lite"/>
    </source>
</evidence>
<dbReference type="Proteomes" id="UP001143400">
    <property type="component" value="Unassembled WGS sequence"/>
</dbReference>
<evidence type="ECO:0000313" key="3">
    <source>
        <dbReference type="EMBL" id="GLK57307.1"/>
    </source>
</evidence>
<reference evidence="3" key="1">
    <citation type="journal article" date="2014" name="Int. J. Syst. Evol. Microbiol.">
        <title>Complete genome sequence of Corynebacterium casei LMG S-19264T (=DSM 44701T), isolated from a smear-ripened cheese.</title>
        <authorList>
            <consortium name="US DOE Joint Genome Institute (JGI-PGF)"/>
            <person name="Walter F."/>
            <person name="Albersmeier A."/>
            <person name="Kalinowski J."/>
            <person name="Ruckert C."/>
        </authorList>
    </citation>
    <scope>NUCLEOTIDE SEQUENCE</scope>
    <source>
        <strain evidence="3">VKM B-1606</strain>
    </source>
</reference>
<feature type="compositionally biased region" description="Low complexity" evidence="1">
    <location>
        <begin position="419"/>
        <end position="431"/>
    </location>
</feature>
<feature type="region of interest" description="Disordered" evidence="1">
    <location>
        <begin position="1"/>
        <end position="29"/>
    </location>
</feature>
<protein>
    <recommendedName>
        <fullName evidence="2">GSCFA domain-containing protein</fullName>
    </recommendedName>
</protein>
<accession>A0A9W6IX87</accession>
<dbReference type="SUPFAM" id="SSF52266">
    <property type="entry name" value="SGNH hydrolase"/>
    <property type="match status" value="1"/>
</dbReference>
<feature type="domain" description="GSCFA" evidence="2">
    <location>
        <begin position="55"/>
        <end position="292"/>
    </location>
</feature>
<evidence type="ECO:0000313" key="4">
    <source>
        <dbReference type="Proteomes" id="UP001143400"/>
    </source>
</evidence>
<dbReference type="AlphaFoldDB" id="A0A9W6IX87"/>
<dbReference type="InterPro" id="IPR014982">
    <property type="entry name" value="GSCFA"/>
</dbReference>
<sequence length="431" mass="48177">MVDGKKRTIGHSFNRGEQATFGPSESQLTRPTGLQRYLTKGLMPAERFIEADTTIVAFGSCFANNISNYLNNLGYNVATKKDNVAYISKMGDGMVNTYAIRQQFEWAWNNVVPKADLWRGYDAEEFGYDENVRLRTAELFDSADVFIITLGLSEIWYDEPTGEVFWRAVPKDKYDPERHKFRVAGFNESLENLRAIYSLIRERKPEATIVFTVSPIPLAATFRPISCIVANAESKAILRAALGELLRDCQPTDAKLMYFPSYEIVTEAFRHQFGSDRRHVYPHVLNLNMKAFERFYCKTELSDEELEKVYTDAILRDKALGGNDQAAERARLHAEKTEARQKLIADRKARGLNTTGAKTREERAAARAKALAALGKTDAPAKGKKVKTAKPDKVSGEAKRAATAAERKIAKRAERKAKAGAATTAIDGKAA</sequence>
<dbReference type="EMBL" id="BSFF01000009">
    <property type="protein sequence ID" value="GLK57307.1"/>
    <property type="molecule type" value="Genomic_DNA"/>
</dbReference>
<evidence type="ECO:0000259" key="2">
    <source>
        <dbReference type="Pfam" id="PF08885"/>
    </source>
</evidence>
<organism evidence="3 4">
    <name type="scientific">Methylopila capsulata</name>
    <dbReference type="NCBI Taxonomy" id="61654"/>
    <lineage>
        <taxon>Bacteria</taxon>
        <taxon>Pseudomonadati</taxon>
        <taxon>Pseudomonadota</taxon>
        <taxon>Alphaproteobacteria</taxon>
        <taxon>Hyphomicrobiales</taxon>
        <taxon>Methylopilaceae</taxon>
        <taxon>Methylopila</taxon>
    </lineage>
</organism>